<proteinExistence type="predicted"/>
<dbReference type="InParanoid" id="B8C6K8"/>
<evidence type="ECO:0000313" key="3">
    <source>
        <dbReference type="EMBL" id="EED90587.1"/>
    </source>
</evidence>
<keyword evidence="2" id="KW-1133">Transmembrane helix</keyword>
<name>B8C6K8_THAPS</name>
<keyword evidence="2" id="KW-0812">Transmembrane</keyword>
<dbReference type="KEGG" id="tps:THAPSDRAFT_7462"/>
<keyword evidence="2" id="KW-0472">Membrane</keyword>
<dbReference type="AlphaFoldDB" id="B8C6K8"/>
<feature type="region of interest" description="Disordered" evidence="1">
    <location>
        <begin position="1"/>
        <end position="86"/>
    </location>
</feature>
<gene>
    <name evidence="3" type="ORF">THAPSDRAFT_7462</name>
</gene>
<reference evidence="3 4" key="1">
    <citation type="journal article" date="2004" name="Science">
        <title>The genome of the diatom Thalassiosira pseudonana: ecology, evolution, and metabolism.</title>
        <authorList>
            <person name="Armbrust E.V."/>
            <person name="Berges J.A."/>
            <person name="Bowler C."/>
            <person name="Green B.R."/>
            <person name="Martinez D."/>
            <person name="Putnam N.H."/>
            <person name="Zhou S."/>
            <person name="Allen A.E."/>
            <person name="Apt K.E."/>
            <person name="Bechner M."/>
            <person name="Brzezinski M.A."/>
            <person name="Chaal B.K."/>
            <person name="Chiovitti A."/>
            <person name="Davis A.K."/>
            <person name="Demarest M.S."/>
            <person name="Detter J.C."/>
            <person name="Glavina T."/>
            <person name="Goodstein D."/>
            <person name="Hadi M.Z."/>
            <person name="Hellsten U."/>
            <person name="Hildebrand M."/>
            <person name="Jenkins B.D."/>
            <person name="Jurka J."/>
            <person name="Kapitonov V.V."/>
            <person name="Kroger N."/>
            <person name="Lau W.W."/>
            <person name="Lane T.W."/>
            <person name="Larimer F.W."/>
            <person name="Lippmeier J.C."/>
            <person name="Lucas S."/>
            <person name="Medina M."/>
            <person name="Montsant A."/>
            <person name="Obornik M."/>
            <person name="Parker M.S."/>
            <person name="Palenik B."/>
            <person name="Pazour G.J."/>
            <person name="Richardson P.M."/>
            <person name="Rynearson T.A."/>
            <person name="Saito M.A."/>
            <person name="Schwartz D.C."/>
            <person name="Thamatrakoln K."/>
            <person name="Valentin K."/>
            <person name="Vardi A."/>
            <person name="Wilkerson F.P."/>
            <person name="Rokhsar D.S."/>
        </authorList>
    </citation>
    <scope>NUCLEOTIDE SEQUENCE [LARGE SCALE GENOMIC DNA]</scope>
    <source>
        <strain evidence="3 4">CCMP1335</strain>
    </source>
</reference>
<evidence type="ECO:0000313" key="4">
    <source>
        <dbReference type="Proteomes" id="UP000001449"/>
    </source>
</evidence>
<dbReference type="EMBL" id="CM000644">
    <property type="protein sequence ID" value="EED90587.1"/>
    <property type="molecule type" value="Genomic_DNA"/>
</dbReference>
<evidence type="ECO:0000256" key="2">
    <source>
        <dbReference type="SAM" id="Phobius"/>
    </source>
</evidence>
<dbReference type="Proteomes" id="UP000001449">
    <property type="component" value="Chromosome 8"/>
</dbReference>
<feature type="region of interest" description="Disordered" evidence="1">
    <location>
        <begin position="258"/>
        <end position="296"/>
    </location>
</feature>
<sequence>MANNHDDGSDHSKDHDVCHRSGGPLHLHASSSAVEMTSTSERNNHRTIERLVTKRRGNDEDGSSQQRVVSSSSNPYTSWRRDDDEEADIMTNTTNTRSSGGGTCEADDAAWQILIKLLKAWFIIWLLFAGMIVIAELASSSHNRENFKILDSDAVVHDTQTYLAISEQVVQTCSYSNLETKEGRGECQILCRGHMCCFEDDDNNIQHDTYQCKDNPKKVCAVYAGCESLVVAEEDVDDLFEYIESKKNTMSTMTIDANTSSVPSDQESVELKPQPTQPTQHEHAESAMHKNNYTDPRESTTITDLGLISQVITTVCANDNLHKRHGIQECAALCNPSMCCFDRDELKALNPHMDVILKLEGVGNDILDRTAMGTCLDEEEVASTIQSASHFCKVHSGCKSLLLFGSSVHTFNKRNPSAVDPLLHTSIGIHDEDNGANDDNGALEKQQAIVVLVSFFGLVGITVYMLVFKRISSSSVTTELSRIRNDRFNEEDEIEFI</sequence>
<reference evidence="3 4" key="2">
    <citation type="journal article" date="2008" name="Nature">
        <title>The Phaeodactylum genome reveals the evolutionary history of diatom genomes.</title>
        <authorList>
            <person name="Bowler C."/>
            <person name="Allen A.E."/>
            <person name="Badger J.H."/>
            <person name="Grimwood J."/>
            <person name="Jabbari K."/>
            <person name="Kuo A."/>
            <person name="Maheswari U."/>
            <person name="Martens C."/>
            <person name="Maumus F."/>
            <person name="Otillar R.P."/>
            <person name="Rayko E."/>
            <person name="Salamov A."/>
            <person name="Vandepoele K."/>
            <person name="Beszteri B."/>
            <person name="Gruber A."/>
            <person name="Heijde M."/>
            <person name="Katinka M."/>
            <person name="Mock T."/>
            <person name="Valentin K."/>
            <person name="Verret F."/>
            <person name="Berges J.A."/>
            <person name="Brownlee C."/>
            <person name="Cadoret J.P."/>
            <person name="Chiovitti A."/>
            <person name="Choi C.J."/>
            <person name="Coesel S."/>
            <person name="De Martino A."/>
            <person name="Detter J.C."/>
            <person name="Durkin C."/>
            <person name="Falciatore A."/>
            <person name="Fournet J."/>
            <person name="Haruta M."/>
            <person name="Huysman M.J."/>
            <person name="Jenkins B.D."/>
            <person name="Jiroutova K."/>
            <person name="Jorgensen R.E."/>
            <person name="Joubert Y."/>
            <person name="Kaplan A."/>
            <person name="Kroger N."/>
            <person name="Kroth P.G."/>
            <person name="La Roche J."/>
            <person name="Lindquist E."/>
            <person name="Lommer M."/>
            <person name="Martin-Jezequel V."/>
            <person name="Lopez P.J."/>
            <person name="Lucas S."/>
            <person name="Mangogna M."/>
            <person name="McGinnis K."/>
            <person name="Medlin L.K."/>
            <person name="Montsant A."/>
            <person name="Oudot-Le Secq M.P."/>
            <person name="Napoli C."/>
            <person name="Obornik M."/>
            <person name="Parker M.S."/>
            <person name="Petit J.L."/>
            <person name="Porcel B.M."/>
            <person name="Poulsen N."/>
            <person name="Robison M."/>
            <person name="Rychlewski L."/>
            <person name="Rynearson T.A."/>
            <person name="Schmutz J."/>
            <person name="Shapiro H."/>
            <person name="Siaut M."/>
            <person name="Stanley M."/>
            <person name="Sussman M.R."/>
            <person name="Taylor A.R."/>
            <person name="Vardi A."/>
            <person name="von Dassow P."/>
            <person name="Vyverman W."/>
            <person name="Willis A."/>
            <person name="Wyrwicz L.S."/>
            <person name="Rokhsar D.S."/>
            <person name="Weissenbach J."/>
            <person name="Armbrust E.V."/>
            <person name="Green B.R."/>
            <person name="Van de Peer Y."/>
            <person name="Grigoriev I.V."/>
        </authorList>
    </citation>
    <scope>NUCLEOTIDE SEQUENCE [LARGE SCALE GENOMIC DNA]</scope>
    <source>
        <strain evidence="3 4">CCMP1335</strain>
    </source>
</reference>
<accession>B8C6K8</accession>
<feature type="compositionally biased region" description="Basic and acidic residues" evidence="1">
    <location>
        <begin position="42"/>
        <end position="59"/>
    </location>
</feature>
<keyword evidence="4" id="KW-1185">Reference proteome</keyword>
<organism evidence="3 4">
    <name type="scientific">Thalassiosira pseudonana</name>
    <name type="common">Marine diatom</name>
    <name type="synonym">Cyclotella nana</name>
    <dbReference type="NCBI Taxonomy" id="35128"/>
    <lineage>
        <taxon>Eukaryota</taxon>
        <taxon>Sar</taxon>
        <taxon>Stramenopiles</taxon>
        <taxon>Ochrophyta</taxon>
        <taxon>Bacillariophyta</taxon>
        <taxon>Coscinodiscophyceae</taxon>
        <taxon>Thalassiosirophycidae</taxon>
        <taxon>Thalassiosirales</taxon>
        <taxon>Thalassiosiraceae</taxon>
        <taxon>Thalassiosira</taxon>
    </lineage>
</organism>
<feature type="transmembrane region" description="Helical" evidence="2">
    <location>
        <begin position="448"/>
        <end position="467"/>
    </location>
</feature>
<feature type="transmembrane region" description="Helical" evidence="2">
    <location>
        <begin position="120"/>
        <end position="138"/>
    </location>
</feature>
<evidence type="ECO:0000256" key="1">
    <source>
        <dbReference type="SAM" id="MobiDB-lite"/>
    </source>
</evidence>
<dbReference type="eggNOG" id="ENOG502T7WW">
    <property type="taxonomic scope" value="Eukaryota"/>
</dbReference>
<dbReference type="RefSeq" id="XP_002291736.1">
    <property type="nucleotide sequence ID" value="XM_002291700.1"/>
</dbReference>
<feature type="compositionally biased region" description="Polar residues" evidence="1">
    <location>
        <begin position="29"/>
        <end position="41"/>
    </location>
</feature>
<dbReference type="HOGENOM" id="CLU_549235_0_0_1"/>
<dbReference type="PaxDb" id="35128-Thaps7462"/>
<feature type="compositionally biased region" description="Low complexity" evidence="1">
    <location>
        <begin position="63"/>
        <end position="73"/>
    </location>
</feature>
<dbReference type="GeneID" id="7450114"/>
<protein>
    <submittedName>
        <fullName evidence="3">Uncharacterized protein</fullName>
    </submittedName>
</protein>
<feature type="compositionally biased region" description="Basic and acidic residues" evidence="1">
    <location>
        <begin position="1"/>
        <end position="19"/>
    </location>
</feature>